<evidence type="ECO:0000313" key="2">
    <source>
        <dbReference type="Proteomes" id="UP001164705"/>
    </source>
</evidence>
<sequence>MQPPNFDNQGVRVNGGIGCAGCHQAPEFSIDPNSLNNGVIANANAPGTDLLVTRSPTLRDVVKVDGTSNGPFMHIGVSNNLTTVLNHYDAINLAGNNNIDPRLTPNGFGQQLNLTQAEKDAVIAFLRTLGGNDVYTNDKWSDPFIP</sequence>
<accession>A0A9E8SDW9</accession>
<name>A0A9E8SDW9_9FLAO</name>
<dbReference type="EMBL" id="CP113088">
    <property type="protein sequence ID" value="WAC02192.1"/>
    <property type="molecule type" value="Genomic_DNA"/>
</dbReference>
<proteinExistence type="predicted"/>
<organism evidence="1 2">
    <name type="scientific">Lacinutrix neustonica</name>
    <dbReference type="NCBI Taxonomy" id="2980107"/>
    <lineage>
        <taxon>Bacteria</taxon>
        <taxon>Pseudomonadati</taxon>
        <taxon>Bacteroidota</taxon>
        <taxon>Flavobacteriia</taxon>
        <taxon>Flavobacteriales</taxon>
        <taxon>Flavobacteriaceae</taxon>
        <taxon>Lacinutrix</taxon>
    </lineage>
</organism>
<dbReference type="Proteomes" id="UP001164705">
    <property type="component" value="Chromosome"/>
</dbReference>
<dbReference type="GO" id="GO:0009055">
    <property type="term" value="F:electron transfer activity"/>
    <property type="evidence" value="ECO:0007669"/>
    <property type="project" value="InterPro"/>
</dbReference>
<dbReference type="AlphaFoldDB" id="A0A9E8SDW9"/>
<dbReference type="KEGG" id="lnu:N7U66_20930"/>
<evidence type="ECO:0008006" key="3">
    <source>
        <dbReference type="Google" id="ProtNLM"/>
    </source>
</evidence>
<evidence type="ECO:0000313" key="1">
    <source>
        <dbReference type="EMBL" id="WAC02192.1"/>
    </source>
</evidence>
<gene>
    <name evidence="1" type="ORF">N7U66_20930</name>
</gene>
<dbReference type="SUPFAM" id="SSF46626">
    <property type="entry name" value="Cytochrome c"/>
    <property type="match status" value="1"/>
</dbReference>
<dbReference type="GO" id="GO:0020037">
    <property type="term" value="F:heme binding"/>
    <property type="evidence" value="ECO:0007669"/>
    <property type="project" value="InterPro"/>
</dbReference>
<reference evidence="1" key="1">
    <citation type="submission" date="2022-11" db="EMBL/GenBank/DDBJ databases">
        <title>Lacinutrix neustonica HL-RS19T sp. nov., isolated from the surface microlayer sample of brackish Lake Shihwa.</title>
        <authorList>
            <person name="Choi J.Y."/>
            <person name="Hwang C.Y."/>
        </authorList>
    </citation>
    <scope>NUCLEOTIDE SEQUENCE</scope>
    <source>
        <strain evidence="1">HL-RS19</strain>
    </source>
</reference>
<keyword evidence="2" id="KW-1185">Reference proteome</keyword>
<dbReference type="InterPro" id="IPR036909">
    <property type="entry name" value="Cyt_c-like_dom_sf"/>
</dbReference>
<dbReference type="Gene3D" id="1.10.760.10">
    <property type="entry name" value="Cytochrome c-like domain"/>
    <property type="match status" value="1"/>
</dbReference>
<protein>
    <recommendedName>
        <fullName evidence="3">Cytochrome c domain-containing protein</fullName>
    </recommendedName>
</protein>
<dbReference type="RefSeq" id="WP_267676787.1">
    <property type="nucleotide sequence ID" value="NZ_CP113088.1"/>
</dbReference>